<comment type="caution">
    <text evidence="1">The sequence shown here is derived from an EMBL/GenBank/DDBJ whole genome shotgun (WGS) entry which is preliminary data.</text>
</comment>
<protein>
    <submittedName>
        <fullName evidence="1">Uncharacterized protein</fullName>
    </submittedName>
</protein>
<gene>
    <name evidence="1" type="ORF">HX858_09090</name>
</gene>
<name>A0A7K4MWR9_9ARCH</name>
<dbReference type="EMBL" id="JACATH010000022">
    <property type="protein sequence ID" value="NWJ57880.1"/>
    <property type="molecule type" value="Genomic_DNA"/>
</dbReference>
<evidence type="ECO:0000313" key="1">
    <source>
        <dbReference type="EMBL" id="NWJ57880.1"/>
    </source>
</evidence>
<evidence type="ECO:0000313" key="2">
    <source>
        <dbReference type="Proteomes" id="UP000575480"/>
    </source>
</evidence>
<reference evidence="1 2" key="1">
    <citation type="journal article" date="2019" name="Environ. Microbiol.">
        <title>Genomics insights into ecotype formation of ammonia-oxidizing archaea in the deep ocean.</title>
        <authorList>
            <person name="Wang Y."/>
            <person name="Huang J.M."/>
            <person name="Cui G.J."/>
            <person name="Nunoura T."/>
            <person name="Takaki Y."/>
            <person name="Li W.L."/>
            <person name="Li J."/>
            <person name="Gao Z.M."/>
            <person name="Takai K."/>
            <person name="Zhang A.Q."/>
            <person name="Stepanauskas R."/>
        </authorList>
    </citation>
    <scope>NUCLEOTIDE SEQUENCE [LARGE SCALE GENOMIC DNA]</scope>
    <source>
        <strain evidence="1 2">L15a</strain>
    </source>
</reference>
<dbReference type="AlphaFoldDB" id="A0A7K4MWR9"/>
<accession>A0A7K4MWR9</accession>
<organism evidence="1 2">
    <name type="scientific">Marine Group I thaumarchaeote</name>
    <dbReference type="NCBI Taxonomy" id="2511932"/>
    <lineage>
        <taxon>Archaea</taxon>
        <taxon>Nitrososphaerota</taxon>
        <taxon>Marine Group I</taxon>
    </lineage>
</organism>
<proteinExistence type="predicted"/>
<sequence length="61" mass="6853">MSAAINNMFPDTCEIEQGETGQFELFQSGVSFMKTGHGKFFVIEDVKEKLAQMGTEVFTNR</sequence>
<dbReference type="Proteomes" id="UP000575480">
    <property type="component" value="Unassembled WGS sequence"/>
</dbReference>